<dbReference type="EC" id="3.6.4.13" evidence="1"/>
<dbReference type="Proteomes" id="UP000749646">
    <property type="component" value="Unassembled WGS sequence"/>
</dbReference>
<dbReference type="GO" id="GO:0003724">
    <property type="term" value="F:RNA helicase activity"/>
    <property type="evidence" value="ECO:0007669"/>
    <property type="project" value="UniProtKB-EC"/>
</dbReference>
<sequence>TTAEQAESAAAEEGALNPFTTNKAFSAKYRKFPAGRRKLPVNKHHKEFLDFDPEQPGCELGVALFTDRTEDPGDILLFLAEWGKSSMPTGSSRLYRVSDSLHRGCWRYPAEEIEHACRKIKHEADQMPGSAFVKVLPLFSTLPPQAQKKMYEDTPPTKAPGRRIGHKIVVSSKVAEQSMGLCLSLTRGSQSRKVYNPASAQQHSGRPGKCLRLCTEGAFMNELIETTYPESLRSNLGTVVL</sequence>
<dbReference type="EMBL" id="JAAAHW010003208">
    <property type="protein sequence ID" value="KAF9986812.1"/>
    <property type="molecule type" value="Genomic_DNA"/>
</dbReference>
<accession>A0A9P6MBB2</accession>
<keyword evidence="5" id="KW-0508">mRNA splicing</keyword>
<evidence type="ECO:0000313" key="7">
    <source>
        <dbReference type="EMBL" id="KAF9986812.1"/>
    </source>
</evidence>
<evidence type="ECO:0000256" key="2">
    <source>
        <dbReference type="ARBA" id="ARBA00022664"/>
    </source>
</evidence>
<keyword evidence="2" id="KW-0507">mRNA processing</keyword>
<reference evidence="7" key="1">
    <citation type="journal article" date="2020" name="Fungal Divers.">
        <title>Resolving the Mortierellaceae phylogeny through synthesis of multi-gene phylogenetics and phylogenomics.</title>
        <authorList>
            <person name="Vandepol N."/>
            <person name="Liber J."/>
            <person name="Desiro A."/>
            <person name="Na H."/>
            <person name="Kennedy M."/>
            <person name="Barry K."/>
            <person name="Grigoriev I.V."/>
            <person name="Miller A.N."/>
            <person name="O'Donnell K."/>
            <person name="Stajich J.E."/>
            <person name="Bonito G."/>
        </authorList>
    </citation>
    <scope>NUCLEOTIDE SEQUENCE</scope>
    <source>
        <strain evidence="7">MES-2147</strain>
    </source>
</reference>
<protein>
    <recommendedName>
        <fullName evidence="1">RNA helicase</fullName>
        <ecNumber evidence="1">3.6.4.13</ecNumber>
    </recommendedName>
</protein>
<dbReference type="GO" id="GO:0003723">
    <property type="term" value="F:RNA binding"/>
    <property type="evidence" value="ECO:0007669"/>
    <property type="project" value="TreeGrafter"/>
</dbReference>
<dbReference type="OrthoDB" id="1936457at2759"/>
<gene>
    <name evidence="7" type="primary">PRP43</name>
    <name evidence="7" type="ORF">BGZ65_006201</name>
</gene>
<keyword evidence="4 7" id="KW-0547">Nucleotide-binding</keyword>
<dbReference type="Gene3D" id="3.40.50.300">
    <property type="entry name" value="P-loop containing nucleotide triphosphate hydrolases"/>
    <property type="match status" value="1"/>
</dbReference>
<dbReference type="GO" id="GO:0005681">
    <property type="term" value="C:spliceosomal complex"/>
    <property type="evidence" value="ECO:0007669"/>
    <property type="project" value="TreeGrafter"/>
</dbReference>
<evidence type="ECO:0000256" key="5">
    <source>
        <dbReference type="ARBA" id="ARBA00023187"/>
    </source>
</evidence>
<evidence type="ECO:0000256" key="6">
    <source>
        <dbReference type="ARBA" id="ARBA00047984"/>
    </source>
</evidence>
<feature type="non-terminal residue" evidence="7">
    <location>
        <position position="241"/>
    </location>
</feature>
<dbReference type="PANTHER" id="PTHR18934">
    <property type="entry name" value="ATP-DEPENDENT RNA HELICASE"/>
    <property type="match status" value="1"/>
</dbReference>
<evidence type="ECO:0000313" key="8">
    <source>
        <dbReference type="Proteomes" id="UP000749646"/>
    </source>
</evidence>
<dbReference type="PANTHER" id="PTHR18934:SF109">
    <property type="entry name" value="ATP-DEPENDENT RNA HELICASE DHX15 HOMOLOG"/>
    <property type="match status" value="1"/>
</dbReference>
<keyword evidence="8" id="KW-1185">Reference proteome</keyword>
<evidence type="ECO:0000256" key="4">
    <source>
        <dbReference type="ARBA" id="ARBA00022806"/>
    </source>
</evidence>
<dbReference type="AlphaFoldDB" id="A0A9P6MBB2"/>
<dbReference type="GO" id="GO:0006397">
    <property type="term" value="P:mRNA processing"/>
    <property type="evidence" value="ECO:0007669"/>
    <property type="project" value="UniProtKB-KW"/>
</dbReference>
<proteinExistence type="predicted"/>
<comment type="catalytic activity">
    <reaction evidence="6">
        <text>ATP + H2O = ADP + phosphate + H(+)</text>
        <dbReference type="Rhea" id="RHEA:13065"/>
        <dbReference type="ChEBI" id="CHEBI:15377"/>
        <dbReference type="ChEBI" id="CHEBI:15378"/>
        <dbReference type="ChEBI" id="CHEBI:30616"/>
        <dbReference type="ChEBI" id="CHEBI:43474"/>
        <dbReference type="ChEBI" id="CHEBI:456216"/>
        <dbReference type="EC" id="3.6.4.13"/>
    </reaction>
</comment>
<dbReference type="GO" id="GO:0008380">
    <property type="term" value="P:RNA splicing"/>
    <property type="evidence" value="ECO:0007669"/>
    <property type="project" value="UniProtKB-KW"/>
</dbReference>
<dbReference type="GO" id="GO:0016787">
    <property type="term" value="F:hydrolase activity"/>
    <property type="evidence" value="ECO:0007669"/>
    <property type="project" value="UniProtKB-KW"/>
</dbReference>
<keyword evidence="3" id="KW-0378">Hydrolase</keyword>
<comment type="caution">
    <text evidence="7">The sequence shown here is derived from an EMBL/GenBank/DDBJ whole genome shotgun (WGS) entry which is preliminary data.</text>
</comment>
<keyword evidence="4 7" id="KW-0347">Helicase</keyword>
<dbReference type="InterPro" id="IPR027417">
    <property type="entry name" value="P-loop_NTPase"/>
</dbReference>
<name>A0A9P6MBB2_9FUNG</name>
<keyword evidence="4 7" id="KW-0067">ATP-binding</keyword>
<evidence type="ECO:0000256" key="3">
    <source>
        <dbReference type="ARBA" id="ARBA00022801"/>
    </source>
</evidence>
<evidence type="ECO:0000256" key="1">
    <source>
        <dbReference type="ARBA" id="ARBA00012552"/>
    </source>
</evidence>
<organism evidence="7 8">
    <name type="scientific">Modicella reniformis</name>
    <dbReference type="NCBI Taxonomy" id="1440133"/>
    <lineage>
        <taxon>Eukaryota</taxon>
        <taxon>Fungi</taxon>
        <taxon>Fungi incertae sedis</taxon>
        <taxon>Mucoromycota</taxon>
        <taxon>Mortierellomycotina</taxon>
        <taxon>Mortierellomycetes</taxon>
        <taxon>Mortierellales</taxon>
        <taxon>Mortierellaceae</taxon>
        <taxon>Modicella</taxon>
    </lineage>
</organism>